<evidence type="ECO:0000256" key="4">
    <source>
        <dbReference type="ARBA" id="ARBA00022900"/>
    </source>
</evidence>
<dbReference type="GO" id="GO:0005615">
    <property type="term" value="C:extracellular space"/>
    <property type="evidence" value="ECO:0007669"/>
    <property type="project" value="TreeGrafter"/>
</dbReference>
<dbReference type="AlphaFoldDB" id="A0A0K8RCZ1"/>
<protein>
    <submittedName>
        <fullName evidence="10">Putative salivary kunitz domain protein</fullName>
    </submittedName>
</protein>
<evidence type="ECO:0000256" key="3">
    <source>
        <dbReference type="ARBA" id="ARBA00022690"/>
    </source>
</evidence>
<dbReference type="Pfam" id="PF00014">
    <property type="entry name" value="Kunitz_BPTI"/>
    <property type="match status" value="1"/>
</dbReference>
<evidence type="ECO:0000256" key="7">
    <source>
        <dbReference type="ARBA" id="ARBA00034146"/>
    </source>
</evidence>
<dbReference type="PROSITE" id="PS00280">
    <property type="entry name" value="BPTI_KUNITZ_1"/>
    <property type="match status" value="1"/>
</dbReference>
<dbReference type="GO" id="GO:0004867">
    <property type="term" value="F:serine-type endopeptidase inhibitor activity"/>
    <property type="evidence" value="ECO:0007669"/>
    <property type="project" value="UniProtKB-KW"/>
</dbReference>
<keyword evidence="4" id="KW-0722">Serine protease inhibitor</keyword>
<evidence type="ECO:0000256" key="6">
    <source>
        <dbReference type="ARBA" id="ARBA00023240"/>
    </source>
</evidence>
<dbReference type="PANTHER" id="PTHR10083:SF376">
    <property type="entry name" value="SERINE PEPTIDASE INHIBITOR, KUNITZ TYPE, 3"/>
    <property type="match status" value="1"/>
</dbReference>
<evidence type="ECO:0000256" key="5">
    <source>
        <dbReference type="ARBA" id="ARBA00023157"/>
    </source>
</evidence>
<accession>A0A0K8RCZ1</accession>
<name>A0A0K8RCZ1_IXORI</name>
<dbReference type="PROSITE" id="PS51257">
    <property type="entry name" value="PROKAR_LIPOPROTEIN"/>
    <property type="match status" value="1"/>
</dbReference>
<dbReference type="SMART" id="SM00131">
    <property type="entry name" value="KU"/>
    <property type="match status" value="1"/>
</dbReference>
<dbReference type="PANTHER" id="PTHR10083">
    <property type="entry name" value="KUNITZ-TYPE PROTEASE INHIBITOR-RELATED"/>
    <property type="match status" value="1"/>
</dbReference>
<dbReference type="FunFam" id="4.10.410.10:FF:000004">
    <property type="entry name" value="Tissue factor pathway inhibitor"/>
    <property type="match status" value="1"/>
</dbReference>
<dbReference type="InterPro" id="IPR050098">
    <property type="entry name" value="TFPI/VKTCI-like"/>
</dbReference>
<comment type="subcellular location">
    <subcellularLocation>
        <location evidence="1">Secreted</location>
    </subcellularLocation>
</comment>
<evidence type="ECO:0000256" key="1">
    <source>
        <dbReference type="ARBA" id="ARBA00004613"/>
    </source>
</evidence>
<dbReference type="PRINTS" id="PR00759">
    <property type="entry name" value="BASICPTASE"/>
</dbReference>
<keyword evidence="6" id="KW-1199">Hemostasis impairing toxin</keyword>
<dbReference type="SUPFAM" id="SSF57362">
    <property type="entry name" value="BPTI-like"/>
    <property type="match status" value="1"/>
</dbReference>
<keyword evidence="3" id="KW-0646">Protease inhibitor</keyword>
<keyword evidence="2" id="KW-0964">Secreted</keyword>
<dbReference type="InterPro" id="IPR020901">
    <property type="entry name" value="Prtase_inh_Kunz-CS"/>
</dbReference>
<dbReference type="EMBL" id="GADI01004771">
    <property type="protein sequence ID" value="JAA69037.1"/>
    <property type="molecule type" value="mRNA"/>
</dbReference>
<dbReference type="PROSITE" id="PS50279">
    <property type="entry name" value="BPTI_KUNITZ_2"/>
    <property type="match status" value="1"/>
</dbReference>
<feature type="domain" description="BPTI/Kunitz inhibitor" evidence="9">
    <location>
        <begin position="33"/>
        <end position="83"/>
    </location>
</feature>
<dbReference type="Gene3D" id="4.10.410.10">
    <property type="entry name" value="Pancreatic trypsin inhibitor Kunitz domain"/>
    <property type="match status" value="1"/>
</dbReference>
<sequence>MKSTMQFIFAVTFVILACGVVDAKPKIRPPKNCTIEPQDGPCRALHSRYFFNMTSRQCEHFYYGGCLGNRNRFMKKERCEKECKVSMVKRMQPVGTKRQPT</sequence>
<dbReference type="InterPro" id="IPR036880">
    <property type="entry name" value="Kunitz_BPTI_sf"/>
</dbReference>
<keyword evidence="7" id="KW-1203">Blood coagulation cascade inhibiting toxin</keyword>
<feature type="chain" id="PRO_5005517416" evidence="8">
    <location>
        <begin position="24"/>
        <end position="101"/>
    </location>
</feature>
<keyword evidence="8" id="KW-0732">Signal</keyword>
<keyword evidence="5" id="KW-1015">Disulfide bond</keyword>
<evidence type="ECO:0000313" key="10">
    <source>
        <dbReference type="EMBL" id="JAA69037.1"/>
    </source>
</evidence>
<keyword evidence="6" id="KW-0800">Toxin</keyword>
<feature type="signal peptide" evidence="8">
    <location>
        <begin position="1"/>
        <end position="23"/>
    </location>
</feature>
<dbReference type="InterPro" id="IPR002223">
    <property type="entry name" value="Kunitz_BPTI"/>
</dbReference>
<evidence type="ECO:0000259" key="9">
    <source>
        <dbReference type="PROSITE" id="PS50279"/>
    </source>
</evidence>
<proteinExistence type="evidence at transcript level"/>
<evidence type="ECO:0000256" key="8">
    <source>
        <dbReference type="SAM" id="SignalP"/>
    </source>
</evidence>
<reference evidence="10" key="1">
    <citation type="submission" date="2012-12" db="EMBL/GenBank/DDBJ databases">
        <title>Identification and characterization of a phenylalanine ammonia-lyase gene family in Isatis indigotica Fort.</title>
        <authorList>
            <person name="Liu Q."/>
            <person name="Chen J."/>
            <person name="Zhou X."/>
            <person name="Di P."/>
            <person name="Xiao Y."/>
            <person name="Xuan H."/>
            <person name="Zhang L."/>
            <person name="Chen W."/>
        </authorList>
    </citation>
    <scope>NUCLEOTIDE SEQUENCE</scope>
    <source>
        <tissue evidence="10">Salivary gland</tissue>
    </source>
</reference>
<evidence type="ECO:0000256" key="2">
    <source>
        <dbReference type="ARBA" id="ARBA00022525"/>
    </source>
</evidence>
<organism evidence="10">
    <name type="scientific">Ixodes ricinus</name>
    <name type="common">Common tick</name>
    <name type="synonym">Acarus ricinus</name>
    <dbReference type="NCBI Taxonomy" id="34613"/>
    <lineage>
        <taxon>Eukaryota</taxon>
        <taxon>Metazoa</taxon>
        <taxon>Ecdysozoa</taxon>
        <taxon>Arthropoda</taxon>
        <taxon>Chelicerata</taxon>
        <taxon>Arachnida</taxon>
        <taxon>Acari</taxon>
        <taxon>Parasitiformes</taxon>
        <taxon>Ixodida</taxon>
        <taxon>Ixodoidea</taxon>
        <taxon>Ixodidae</taxon>
        <taxon>Ixodinae</taxon>
        <taxon>Ixodes</taxon>
    </lineage>
</organism>